<protein>
    <recommendedName>
        <fullName evidence="10">Aromatic acid exporter family member 1</fullName>
    </recommendedName>
</protein>
<dbReference type="RefSeq" id="WP_188896901.1">
    <property type="nucleotide sequence ID" value="NZ_BMMZ01000011.1"/>
</dbReference>
<keyword evidence="4 7" id="KW-1133">Transmembrane helix</keyword>
<dbReference type="AlphaFoldDB" id="A0A917W860"/>
<proteinExistence type="predicted"/>
<feature type="transmembrane region" description="Helical" evidence="7">
    <location>
        <begin position="79"/>
        <end position="95"/>
    </location>
</feature>
<keyword evidence="2" id="KW-1003">Cell membrane</keyword>
<evidence type="ECO:0000313" key="9">
    <source>
        <dbReference type="Proteomes" id="UP000613840"/>
    </source>
</evidence>
<evidence type="ECO:0000256" key="1">
    <source>
        <dbReference type="ARBA" id="ARBA00004651"/>
    </source>
</evidence>
<dbReference type="Proteomes" id="UP000613840">
    <property type="component" value="Unassembled WGS sequence"/>
</dbReference>
<comment type="caution">
    <text evidence="8">The sequence shown here is derived from an EMBL/GenBank/DDBJ whole genome shotgun (WGS) entry which is preliminary data.</text>
</comment>
<keyword evidence="3 7" id="KW-0812">Transmembrane</keyword>
<evidence type="ECO:0000256" key="4">
    <source>
        <dbReference type="ARBA" id="ARBA00022989"/>
    </source>
</evidence>
<evidence type="ECO:0000313" key="8">
    <source>
        <dbReference type="EMBL" id="GGL75628.1"/>
    </source>
</evidence>
<feature type="transmembrane region" description="Helical" evidence="7">
    <location>
        <begin position="154"/>
        <end position="177"/>
    </location>
</feature>
<sequence length="454" mass="49119">MIGSRFLQIAWPGHPDRWREVSGRLVPFAVMLLRLSLAAVVSYLLTRALSSGGPVDLTGSLTALLVLQASTLSTLRMGLVRVGAVLCGVLVAVLLSNWIGLTWWSLGAAIIAAIVVARLFRLREQMLEAPISAMLILGVAHHDVAGYVRVLNTLIGAGVGIAFGLVFPTALAAASVVRSVRRVADAAATPLESAARTLEEKPPTRQQAKGWLDQARAAAGEVAAVAASVSNLRERRRWNPRALGTSDVVPVLDSGLDTFDRCLLAIRAFFTAMITELPDPPGEEDAREQEPEDPYGEDVRNIFAVVLTQTAGCLRSFGDLVVAEAEGHEEDAERSLVDGMEYAGETRAMLAELMLVDPPPGHRMLRGSLVVALEQVLAALRLENRRRAREARQVARLPVVVESVLLHPERPYPRGIDMVLDRSRTARSVRDRARAVTARRQRRDDDGDGGQSAG</sequence>
<evidence type="ECO:0000256" key="2">
    <source>
        <dbReference type="ARBA" id="ARBA00022475"/>
    </source>
</evidence>
<dbReference type="EMBL" id="BMMZ01000011">
    <property type="protein sequence ID" value="GGL75628.1"/>
    <property type="molecule type" value="Genomic_DNA"/>
</dbReference>
<dbReference type="Pfam" id="PF06081">
    <property type="entry name" value="ArAE_1"/>
    <property type="match status" value="1"/>
</dbReference>
<name>A0A917W860_9ACTN</name>
<dbReference type="GO" id="GO:0005886">
    <property type="term" value="C:plasma membrane"/>
    <property type="evidence" value="ECO:0007669"/>
    <property type="project" value="UniProtKB-SubCell"/>
</dbReference>
<gene>
    <name evidence="8" type="ORF">GCM10011575_37250</name>
</gene>
<keyword evidence="5 7" id="KW-0472">Membrane</keyword>
<feature type="region of interest" description="Disordered" evidence="6">
    <location>
        <begin position="427"/>
        <end position="454"/>
    </location>
</feature>
<evidence type="ECO:0008006" key="10">
    <source>
        <dbReference type="Google" id="ProtNLM"/>
    </source>
</evidence>
<reference evidence="8" key="2">
    <citation type="submission" date="2020-09" db="EMBL/GenBank/DDBJ databases">
        <authorList>
            <person name="Sun Q."/>
            <person name="Zhou Y."/>
        </authorList>
    </citation>
    <scope>NUCLEOTIDE SEQUENCE</scope>
    <source>
        <strain evidence="8">CGMCC 4.7306</strain>
    </source>
</reference>
<evidence type="ECO:0000256" key="7">
    <source>
        <dbReference type="SAM" id="Phobius"/>
    </source>
</evidence>
<accession>A0A917W860</accession>
<feature type="transmembrane region" description="Helical" evidence="7">
    <location>
        <begin position="101"/>
        <end position="120"/>
    </location>
</feature>
<dbReference type="InterPro" id="IPR010343">
    <property type="entry name" value="ArAE_1"/>
</dbReference>
<evidence type="ECO:0000256" key="6">
    <source>
        <dbReference type="SAM" id="MobiDB-lite"/>
    </source>
</evidence>
<comment type="subcellular location">
    <subcellularLocation>
        <location evidence="1">Cell membrane</location>
        <topology evidence="1">Multi-pass membrane protein</topology>
    </subcellularLocation>
</comment>
<keyword evidence="9" id="KW-1185">Reference proteome</keyword>
<reference evidence="8" key="1">
    <citation type="journal article" date="2014" name="Int. J. Syst. Evol. Microbiol.">
        <title>Complete genome sequence of Corynebacterium casei LMG S-19264T (=DSM 44701T), isolated from a smear-ripened cheese.</title>
        <authorList>
            <consortium name="US DOE Joint Genome Institute (JGI-PGF)"/>
            <person name="Walter F."/>
            <person name="Albersmeier A."/>
            <person name="Kalinowski J."/>
            <person name="Ruckert C."/>
        </authorList>
    </citation>
    <scope>NUCLEOTIDE SEQUENCE</scope>
    <source>
        <strain evidence="8">CGMCC 4.7306</strain>
    </source>
</reference>
<evidence type="ECO:0000256" key="3">
    <source>
        <dbReference type="ARBA" id="ARBA00022692"/>
    </source>
</evidence>
<evidence type="ECO:0000256" key="5">
    <source>
        <dbReference type="ARBA" id="ARBA00023136"/>
    </source>
</evidence>
<organism evidence="8 9">
    <name type="scientific">Microlunatus endophyticus</name>
    <dbReference type="NCBI Taxonomy" id="1716077"/>
    <lineage>
        <taxon>Bacteria</taxon>
        <taxon>Bacillati</taxon>
        <taxon>Actinomycetota</taxon>
        <taxon>Actinomycetes</taxon>
        <taxon>Propionibacteriales</taxon>
        <taxon>Propionibacteriaceae</taxon>
        <taxon>Microlunatus</taxon>
    </lineage>
</organism>